<gene>
    <name evidence="4" type="ORF">LCGC14_1873150</name>
</gene>
<dbReference type="EMBL" id="LAZR01019144">
    <property type="protein sequence ID" value="KKL93591.1"/>
    <property type="molecule type" value="Genomic_DNA"/>
</dbReference>
<dbReference type="SUPFAM" id="SSF53335">
    <property type="entry name" value="S-adenosyl-L-methionine-dependent methyltransferases"/>
    <property type="match status" value="1"/>
</dbReference>
<keyword evidence="2" id="KW-0808">Transferase</keyword>
<dbReference type="GO" id="GO:0008170">
    <property type="term" value="F:N-methyltransferase activity"/>
    <property type="evidence" value="ECO:0007669"/>
    <property type="project" value="InterPro"/>
</dbReference>
<dbReference type="Gene3D" id="3.90.1530.10">
    <property type="entry name" value="Conserved hypothetical protein from pyrococcus furiosus pfu- 392566-001, ParB domain"/>
    <property type="match status" value="1"/>
</dbReference>
<evidence type="ECO:0000313" key="4">
    <source>
        <dbReference type="EMBL" id="KKL93591.1"/>
    </source>
</evidence>
<reference evidence="4" key="1">
    <citation type="journal article" date="2015" name="Nature">
        <title>Complex archaea that bridge the gap between prokaryotes and eukaryotes.</title>
        <authorList>
            <person name="Spang A."/>
            <person name="Saw J.H."/>
            <person name="Jorgensen S.L."/>
            <person name="Zaremba-Niedzwiedzka K."/>
            <person name="Martijn J."/>
            <person name="Lind A.E."/>
            <person name="van Eijk R."/>
            <person name="Schleper C."/>
            <person name="Guy L."/>
            <person name="Ettema T.J."/>
        </authorList>
    </citation>
    <scope>NUCLEOTIDE SEQUENCE</scope>
</reference>
<dbReference type="InterPro" id="IPR050336">
    <property type="entry name" value="Chromosome_partition/occlusion"/>
</dbReference>
<sequence>MQVNIPDIYIPPNRQRQKVNESRVAELAISIQQDGLLHPIVVAPLDRVRFPDVPDHLKYQLVAGYRRLIATASLKVTEIAVNLRDNLSALQLKEIELNENLQREELPFQDEVRAKAEMYELRKELYGDGFRELAQHLNESRGEVWEDVQLAKAIQDHPELAKAKNKTQANNKLRLLRRRDRLEQDAVDRESTGLVTDFDHKIYLGDCLLVTNDWNDGCCQLVLTDPPYGINLDVGETKKGNPHPEVYEDATYDIMDLTARAAKLAYRLLAPNTHAYFWFDIKAHAKVLHLLQEVGFTVDPIPLLWVKPGPGQVNHPDSRWGSGYEACFFCRKGNRALLKQGQSNILAYDPVPPAKKIHPTEKPTALLRQLIETSTAPSETVVDLFGGSGSTAEAAIQTGRNFLLCEKDPSYHEGILQRLGGLEGPNTFKKGEFDPLAGEEEDD</sequence>
<dbReference type="PANTHER" id="PTHR33375">
    <property type="entry name" value="CHROMOSOME-PARTITIONING PROTEIN PARB-RELATED"/>
    <property type="match status" value="1"/>
</dbReference>
<dbReference type="NCBIfam" id="TIGR00180">
    <property type="entry name" value="parB_part"/>
    <property type="match status" value="1"/>
</dbReference>
<dbReference type="InterPro" id="IPR003115">
    <property type="entry name" value="ParB_N"/>
</dbReference>
<dbReference type="SUPFAM" id="SSF110849">
    <property type="entry name" value="ParB/Sulfiredoxin"/>
    <property type="match status" value="1"/>
</dbReference>
<dbReference type="PRINTS" id="PR00508">
    <property type="entry name" value="S21N4MTFRASE"/>
</dbReference>
<keyword evidence="1" id="KW-0489">Methyltransferase</keyword>
<dbReference type="AlphaFoldDB" id="A0A0F9GSG9"/>
<comment type="caution">
    <text evidence="4">The sequence shown here is derived from an EMBL/GenBank/DDBJ whole genome shotgun (WGS) entry which is preliminary data.</text>
</comment>
<dbReference type="InterPro" id="IPR036086">
    <property type="entry name" value="ParB/Sulfiredoxin_sf"/>
</dbReference>
<proteinExistence type="predicted"/>
<dbReference type="Pfam" id="PF02195">
    <property type="entry name" value="ParB_N"/>
    <property type="match status" value="1"/>
</dbReference>
<dbReference type="SMART" id="SM00470">
    <property type="entry name" value="ParB"/>
    <property type="match status" value="1"/>
</dbReference>
<dbReference type="InterPro" id="IPR002941">
    <property type="entry name" value="DNA_methylase_N4/N6"/>
</dbReference>
<accession>A0A0F9GSG9</accession>
<dbReference type="GO" id="GO:0005694">
    <property type="term" value="C:chromosome"/>
    <property type="evidence" value="ECO:0007669"/>
    <property type="project" value="TreeGrafter"/>
</dbReference>
<dbReference type="InterPro" id="IPR029063">
    <property type="entry name" value="SAM-dependent_MTases_sf"/>
</dbReference>
<feature type="domain" description="ParB-like N-terminal" evidence="3">
    <location>
        <begin position="1"/>
        <end position="101"/>
    </location>
</feature>
<evidence type="ECO:0000256" key="2">
    <source>
        <dbReference type="ARBA" id="ARBA00022679"/>
    </source>
</evidence>
<dbReference type="GO" id="GO:0032259">
    <property type="term" value="P:methylation"/>
    <property type="evidence" value="ECO:0007669"/>
    <property type="project" value="UniProtKB-KW"/>
</dbReference>
<organism evidence="4">
    <name type="scientific">marine sediment metagenome</name>
    <dbReference type="NCBI Taxonomy" id="412755"/>
    <lineage>
        <taxon>unclassified sequences</taxon>
        <taxon>metagenomes</taxon>
        <taxon>ecological metagenomes</taxon>
    </lineage>
</organism>
<dbReference type="InterPro" id="IPR001091">
    <property type="entry name" value="RM_Methyltransferase"/>
</dbReference>
<dbReference type="Gene3D" id="3.40.50.150">
    <property type="entry name" value="Vaccinia Virus protein VP39"/>
    <property type="match status" value="1"/>
</dbReference>
<dbReference type="PANTHER" id="PTHR33375:SF1">
    <property type="entry name" value="CHROMOSOME-PARTITIONING PROTEIN PARB-RELATED"/>
    <property type="match status" value="1"/>
</dbReference>
<evidence type="ECO:0000256" key="1">
    <source>
        <dbReference type="ARBA" id="ARBA00022603"/>
    </source>
</evidence>
<dbReference type="InterPro" id="IPR004437">
    <property type="entry name" value="ParB/RepB/Spo0J"/>
</dbReference>
<name>A0A0F9GSG9_9ZZZZ</name>
<evidence type="ECO:0000259" key="3">
    <source>
        <dbReference type="SMART" id="SM00470"/>
    </source>
</evidence>
<protein>
    <recommendedName>
        <fullName evidence="3">ParB-like N-terminal domain-containing protein</fullName>
    </recommendedName>
</protein>
<dbReference type="Pfam" id="PF01555">
    <property type="entry name" value="N6_N4_Mtase"/>
    <property type="match status" value="1"/>
</dbReference>
<dbReference type="GO" id="GO:0007059">
    <property type="term" value="P:chromosome segregation"/>
    <property type="evidence" value="ECO:0007669"/>
    <property type="project" value="TreeGrafter"/>
</dbReference>
<dbReference type="GO" id="GO:0003677">
    <property type="term" value="F:DNA binding"/>
    <property type="evidence" value="ECO:0007669"/>
    <property type="project" value="InterPro"/>
</dbReference>